<dbReference type="EnsemblMetazoa" id="SMAR005861-RA">
    <property type="protein sequence ID" value="SMAR005861-PA"/>
    <property type="gene ID" value="SMAR005861"/>
</dbReference>
<feature type="chain" id="PRO_5004590122" description="Kazal-like domain-containing protein" evidence="2">
    <location>
        <begin position="22"/>
        <end position="82"/>
    </location>
</feature>
<reference evidence="5" key="1">
    <citation type="submission" date="2011-05" db="EMBL/GenBank/DDBJ databases">
        <authorList>
            <person name="Richards S.R."/>
            <person name="Qu J."/>
            <person name="Jiang H."/>
            <person name="Jhangiani S.N."/>
            <person name="Agravi P."/>
            <person name="Goodspeed R."/>
            <person name="Gross S."/>
            <person name="Mandapat C."/>
            <person name="Jackson L."/>
            <person name="Mathew T."/>
            <person name="Pu L."/>
            <person name="Thornton R."/>
            <person name="Saada N."/>
            <person name="Wilczek-Boney K.B."/>
            <person name="Lee S."/>
            <person name="Kovar C."/>
            <person name="Wu Y."/>
            <person name="Scherer S.E."/>
            <person name="Worley K.C."/>
            <person name="Muzny D.M."/>
            <person name="Gibbs R."/>
        </authorList>
    </citation>
    <scope>NUCLEOTIDE SEQUENCE</scope>
    <source>
        <strain evidence="5">Brora</strain>
    </source>
</reference>
<keyword evidence="5" id="KW-1185">Reference proteome</keyword>
<organism evidence="4 5">
    <name type="scientific">Strigamia maritima</name>
    <name type="common">European centipede</name>
    <name type="synonym">Geophilus maritimus</name>
    <dbReference type="NCBI Taxonomy" id="126957"/>
    <lineage>
        <taxon>Eukaryota</taxon>
        <taxon>Metazoa</taxon>
        <taxon>Ecdysozoa</taxon>
        <taxon>Arthropoda</taxon>
        <taxon>Myriapoda</taxon>
        <taxon>Chilopoda</taxon>
        <taxon>Pleurostigmophora</taxon>
        <taxon>Geophilomorpha</taxon>
        <taxon>Linotaeniidae</taxon>
        <taxon>Strigamia</taxon>
    </lineage>
</organism>
<sequence>MQHLTTILIFTLLLSVVMIQAEHDRNIDITPCKAKKIFRPICGDDGHTYANTDLLKCENEKREREERPKVEVKSRGPCPERD</sequence>
<keyword evidence="2" id="KW-0732">Signal</keyword>
<dbReference type="HOGENOM" id="CLU_2561175_0_0_1"/>
<evidence type="ECO:0000256" key="2">
    <source>
        <dbReference type="SAM" id="SignalP"/>
    </source>
</evidence>
<evidence type="ECO:0000256" key="1">
    <source>
        <dbReference type="SAM" id="MobiDB-lite"/>
    </source>
</evidence>
<accession>T1IXD0</accession>
<evidence type="ECO:0000313" key="4">
    <source>
        <dbReference type="EnsemblMetazoa" id="SMAR005861-PA"/>
    </source>
</evidence>
<dbReference type="CDD" id="cd00104">
    <property type="entry name" value="KAZAL_FS"/>
    <property type="match status" value="1"/>
</dbReference>
<dbReference type="InterPro" id="IPR002350">
    <property type="entry name" value="Kazal_dom"/>
</dbReference>
<proteinExistence type="predicted"/>
<reference evidence="4" key="2">
    <citation type="submission" date="2015-02" db="UniProtKB">
        <authorList>
            <consortium name="EnsemblMetazoa"/>
        </authorList>
    </citation>
    <scope>IDENTIFICATION</scope>
</reference>
<feature type="region of interest" description="Disordered" evidence="1">
    <location>
        <begin position="60"/>
        <end position="82"/>
    </location>
</feature>
<protein>
    <recommendedName>
        <fullName evidence="3">Kazal-like domain-containing protein</fullName>
    </recommendedName>
</protein>
<dbReference type="SUPFAM" id="SSF100895">
    <property type="entry name" value="Kazal-type serine protease inhibitors"/>
    <property type="match status" value="1"/>
</dbReference>
<dbReference type="AlphaFoldDB" id="T1IXD0"/>
<name>T1IXD0_STRMM</name>
<feature type="signal peptide" evidence="2">
    <location>
        <begin position="1"/>
        <end position="21"/>
    </location>
</feature>
<feature type="domain" description="Kazal-like" evidence="3">
    <location>
        <begin position="26"/>
        <end position="80"/>
    </location>
</feature>
<dbReference type="PROSITE" id="PS51465">
    <property type="entry name" value="KAZAL_2"/>
    <property type="match status" value="1"/>
</dbReference>
<dbReference type="Gene3D" id="3.30.60.30">
    <property type="match status" value="1"/>
</dbReference>
<evidence type="ECO:0000259" key="3">
    <source>
        <dbReference type="PROSITE" id="PS51465"/>
    </source>
</evidence>
<dbReference type="Pfam" id="PF00050">
    <property type="entry name" value="Kazal_1"/>
    <property type="match status" value="1"/>
</dbReference>
<dbReference type="Proteomes" id="UP000014500">
    <property type="component" value="Unassembled WGS sequence"/>
</dbReference>
<dbReference type="EMBL" id="JH431646">
    <property type="status" value="NOT_ANNOTATED_CDS"/>
    <property type="molecule type" value="Genomic_DNA"/>
</dbReference>
<dbReference type="SMART" id="SM00280">
    <property type="entry name" value="KAZAL"/>
    <property type="match status" value="1"/>
</dbReference>
<evidence type="ECO:0000313" key="5">
    <source>
        <dbReference type="Proteomes" id="UP000014500"/>
    </source>
</evidence>
<dbReference type="InterPro" id="IPR036058">
    <property type="entry name" value="Kazal_dom_sf"/>
</dbReference>